<evidence type="ECO:0000313" key="5">
    <source>
        <dbReference type="EMBL" id="MEA5453909.1"/>
    </source>
</evidence>
<dbReference type="GO" id="GO:0008887">
    <property type="term" value="F:glycerate kinase activity"/>
    <property type="evidence" value="ECO:0007669"/>
    <property type="project" value="UniProtKB-EC"/>
</dbReference>
<dbReference type="PIRSF" id="PIRSF006078">
    <property type="entry name" value="GlxK"/>
    <property type="match status" value="1"/>
</dbReference>
<dbReference type="Gene3D" id="3.40.50.10350">
    <property type="entry name" value="Glycerate kinase, domain 1"/>
    <property type="match status" value="1"/>
</dbReference>
<dbReference type="EC" id="2.7.1.31" evidence="5"/>
<comment type="caution">
    <text evidence="5">The sequence shown here is derived from an EMBL/GenBank/DDBJ whole genome shotgun (WGS) entry which is preliminary data.</text>
</comment>
<dbReference type="RefSeq" id="WP_323277654.1">
    <property type="nucleotide sequence ID" value="NZ_JAYGGQ010000001.1"/>
</dbReference>
<dbReference type="Pfam" id="PF02595">
    <property type="entry name" value="Gly_kinase"/>
    <property type="match status" value="1"/>
</dbReference>
<keyword evidence="6" id="KW-1185">Reference proteome</keyword>
<evidence type="ECO:0000256" key="1">
    <source>
        <dbReference type="ARBA" id="ARBA00006284"/>
    </source>
</evidence>
<dbReference type="InterPro" id="IPR018193">
    <property type="entry name" value="Glyc_kinase_flavodox-like_fold"/>
</dbReference>
<gene>
    <name evidence="5" type="ORF">SPF06_04160</name>
</gene>
<name>A0ABU5T2M5_9MICC</name>
<comment type="similarity">
    <text evidence="1 4">Belongs to the glycerate kinase type-1 family.</text>
</comment>
<organism evidence="5 6">
    <name type="scientific">Sinomonas terricola</name>
    <dbReference type="NCBI Taxonomy" id="3110330"/>
    <lineage>
        <taxon>Bacteria</taxon>
        <taxon>Bacillati</taxon>
        <taxon>Actinomycetota</taxon>
        <taxon>Actinomycetes</taxon>
        <taxon>Micrococcales</taxon>
        <taxon>Micrococcaceae</taxon>
        <taxon>Sinomonas</taxon>
    </lineage>
</organism>
<accession>A0ABU5T2M5</accession>
<dbReference type="InterPro" id="IPR018197">
    <property type="entry name" value="Glycerate_kinase_RE-like"/>
</dbReference>
<dbReference type="Proteomes" id="UP001304769">
    <property type="component" value="Unassembled WGS sequence"/>
</dbReference>
<dbReference type="InterPro" id="IPR004381">
    <property type="entry name" value="Glycerate_kinase"/>
</dbReference>
<evidence type="ECO:0000256" key="4">
    <source>
        <dbReference type="PIRNR" id="PIRNR006078"/>
    </source>
</evidence>
<dbReference type="InterPro" id="IPR036129">
    <property type="entry name" value="Glycerate_kinase_sf"/>
</dbReference>
<protein>
    <submittedName>
        <fullName evidence="5">Glycerate kinase</fullName>
        <ecNumber evidence="5">2.7.1.31</ecNumber>
    </submittedName>
</protein>
<dbReference type="SUPFAM" id="SSF110738">
    <property type="entry name" value="Glycerate kinase I"/>
    <property type="match status" value="1"/>
</dbReference>
<keyword evidence="3 4" id="KW-0418">Kinase</keyword>
<dbReference type="PANTHER" id="PTHR21599:SF0">
    <property type="entry name" value="GLYCERATE KINASE"/>
    <property type="match status" value="1"/>
</dbReference>
<dbReference type="Gene3D" id="3.90.1510.10">
    <property type="entry name" value="Glycerate kinase, domain 2"/>
    <property type="match status" value="1"/>
</dbReference>
<evidence type="ECO:0000313" key="6">
    <source>
        <dbReference type="Proteomes" id="UP001304769"/>
    </source>
</evidence>
<dbReference type="EMBL" id="JAYGGQ010000001">
    <property type="protein sequence ID" value="MEA5453909.1"/>
    <property type="molecule type" value="Genomic_DNA"/>
</dbReference>
<evidence type="ECO:0000256" key="2">
    <source>
        <dbReference type="ARBA" id="ARBA00022679"/>
    </source>
</evidence>
<keyword evidence="2 4" id="KW-0808">Transferase</keyword>
<dbReference type="PANTHER" id="PTHR21599">
    <property type="entry name" value="GLYCERATE KINASE"/>
    <property type="match status" value="1"/>
</dbReference>
<reference evidence="5 6" key="1">
    <citation type="submission" date="2023-12" db="EMBL/GenBank/DDBJ databases">
        <title>Sinomonas terricola sp. nov, isolated from litchi orchard soil in Guangdong, PR China.</title>
        <authorList>
            <person name="Jiaxin W."/>
            <person name="Yang Z."/>
            <person name="Honghui Z."/>
        </authorList>
    </citation>
    <scope>NUCLEOTIDE SEQUENCE [LARGE SCALE GENOMIC DNA]</scope>
    <source>
        <strain evidence="5 6">JGH33</strain>
    </source>
</reference>
<evidence type="ECO:0000256" key="3">
    <source>
        <dbReference type="ARBA" id="ARBA00022777"/>
    </source>
</evidence>
<proteinExistence type="inferred from homology"/>
<sequence>MKIVLAPDKFKGTLTAPEVAEALAEGILEVLPEAKLVLVPVADGGEGTVSAALGAGFSPRRAAVSGPTGEPLTAEFALDVSAAGGRRRAVVEMAAASGLDVLPGGVKHARNATSLGTGQLIRAAFDAGAREIVLGVGGSACTDGGAGMLQGLGARFTDDAGNELPLGGAALARIAEADLGGLDARLDTATLILAADVDNPLLGDRGAAAVFGPQKGATPSDVAELDAALARFADVLGAALGPRAAAAKDAPGAGAAGGVGYAALALGAQRRRGIDVVVEFTGLREKLKGASLVVTGEGSLDAQSLSGKAPVGVAAEARAAGVPVVAVCGRSQLDGAARASAGFAAVHALTDLEADVDVCLRDARRLVRETGRLVAQGLRDSGTQGIGKGFTIVDTESRKESVR</sequence>
<dbReference type="NCBIfam" id="TIGR00045">
    <property type="entry name" value="glycerate kinase"/>
    <property type="match status" value="1"/>
</dbReference>